<feature type="transmembrane region" description="Helical" evidence="7">
    <location>
        <begin position="276"/>
        <end position="295"/>
    </location>
</feature>
<evidence type="ECO:0000313" key="9">
    <source>
        <dbReference type="EMBL" id="MBB2976931.1"/>
    </source>
</evidence>
<comment type="subcellular location">
    <subcellularLocation>
        <location evidence="1 7">Cell membrane</location>
        <topology evidence="1 7">Multi-pass membrane protein</topology>
    </subcellularLocation>
</comment>
<protein>
    <submittedName>
        <fullName evidence="9">Xylobiose transport system permease protein</fullName>
    </submittedName>
</protein>
<feature type="domain" description="ABC transmembrane type-1" evidence="8">
    <location>
        <begin position="79"/>
        <end position="294"/>
    </location>
</feature>
<dbReference type="EMBL" id="JACHWQ010000009">
    <property type="protein sequence ID" value="MBB2976931.1"/>
    <property type="molecule type" value="Genomic_DNA"/>
</dbReference>
<evidence type="ECO:0000256" key="7">
    <source>
        <dbReference type="RuleBase" id="RU363032"/>
    </source>
</evidence>
<dbReference type="InterPro" id="IPR000515">
    <property type="entry name" value="MetI-like"/>
</dbReference>
<evidence type="ECO:0000256" key="2">
    <source>
        <dbReference type="ARBA" id="ARBA00022448"/>
    </source>
</evidence>
<comment type="caution">
    <text evidence="9">The sequence shown here is derived from an EMBL/GenBank/DDBJ whole genome shotgun (WGS) entry which is preliminary data.</text>
</comment>
<dbReference type="Pfam" id="PF00528">
    <property type="entry name" value="BPD_transp_1"/>
    <property type="match status" value="1"/>
</dbReference>
<dbReference type="RefSeq" id="WP_221188179.1">
    <property type="nucleotide sequence ID" value="NZ_CP049255.1"/>
</dbReference>
<evidence type="ECO:0000256" key="5">
    <source>
        <dbReference type="ARBA" id="ARBA00022989"/>
    </source>
</evidence>
<evidence type="ECO:0000313" key="10">
    <source>
        <dbReference type="Proteomes" id="UP000529310"/>
    </source>
</evidence>
<dbReference type="CDD" id="cd06261">
    <property type="entry name" value="TM_PBP2"/>
    <property type="match status" value="1"/>
</dbReference>
<comment type="similarity">
    <text evidence="7">Belongs to the binding-protein-dependent transport system permease family.</text>
</comment>
<dbReference type="InterPro" id="IPR035906">
    <property type="entry name" value="MetI-like_sf"/>
</dbReference>
<dbReference type="GO" id="GO:0055085">
    <property type="term" value="P:transmembrane transport"/>
    <property type="evidence" value="ECO:0007669"/>
    <property type="project" value="InterPro"/>
</dbReference>
<dbReference type="PANTHER" id="PTHR30193:SF37">
    <property type="entry name" value="INNER MEMBRANE ABC TRANSPORTER PERMEASE PROTEIN YCJO"/>
    <property type="match status" value="1"/>
</dbReference>
<dbReference type="GO" id="GO:0005886">
    <property type="term" value="C:plasma membrane"/>
    <property type="evidence" value="ECO:0007669"/>
    <property type="project" value="UniProtKB-SubCell"/>
</dbReference>
<proteinExistence type="inferred from homology"/>
<dbReference type="Proteomes" id="UP000529310">
    <property type="component" value="Unassembled WGS sequence"/>
</dbReference>
<dbReference type="PANTHER" id="PTHR30193">
    <property type="entry name" value="ABC TRANSPORTER PERMEASE PROTEIN"/>
    <property type="match status" value="1"/>
</dbReference>
<dbReference type="PROSITE" id="PS50928">
    <property type="entry name" value="ABC_TM1"/>
    <property type="match status" value="1"/>
</dbReference>
<feature type="transmembrane region" description="Helical" evidence="7">
    <location>
        <begin position="119"/>
        <end position="141"/>
    </location>
</feature>
<keyword evidence="2 7" id="KW-0813">Transport</keyword>
<accession>A0A7W4YPM6</accession>
<evidence type="ECO:0000256" key="4">
    <source>
        <dbReference type="ARBA" id="ARBA00022692"/>
    </source>
</evidence>
<dbReference type="Gene3D" id="1.10.3720.10">
    <property type="entry name" value="MetI-like"/>
    <property type="match status" value="1"/>
</dbReference>
<keyword evidence="5 7" id="KW-1133">Transmembrane helix</keyword>
<reference evidence="9 10" key="1">
    <citation type="submission" date="2020-08" db="EMBL/GenBank/DDBJ databases">
        <title>Sequencing the genomes of 1000 actinobacteria strains.</title>
        <authorList>
            <person name="Klenk H.-P."/>
        </authorList>
    </citation>
    <scope>NUCLEOTIDE SEQUENCE [LARGE SCALE GENOMIC DNA]</scope>
    <source>
        <strain evidence="9 10">DSM 27099</strain>
    </source>
</reference>
<feature type="transmembrane region" description="Helical" evidence="7">
    <location>
        <begin position="161"/>
        <end position="185"/>
    </location>
</feature>
<evidence type="ECO:0000256" key="6">
    <source>
        <dbReference type="ARBA" id="ARBA00023136"/>
    </source>
</evidence>
<dbReference type="SUPFAM" id="SSF161098">
    <property type="entry name" value="MetI-like"/>
    <property type="match status" value="1"/>
</dbReference>
<name>A0A7W4YPM6_9MICO</name>
<evidence type="ECO:0000256" key="3">
    <source>
        <dbReference type="ARBA" id="ARBA00022475"/>
    </source>
</evidence>
<dbReference type="AlphaFoldDB" id="A0A7W4YPM6"/>
<keyword evidence="6 7" id="KW-0472">Membrane</keyword>
<keyword evidence="10" id="KW-1185">Reference proteome</keyword>
<feature type="transmembrane region" description="Helical" evidence="7">
    <location>
        <begin position="226"/>
        <end position="246"/>
    </location>
</feature>
<evidence type="ECO:0000256" key="1">
    <source>
        <dbReference type="ARBA" id="ARBA00004651"/>
    </source>
</evidence>
<feature type="transmembrane region" description="Helical" evidence="7">
    <location>
        <begin position="24"/>
        <end position="48"/>
    </location>
</feature>
<keyword evidence="3" id="KW-1003">Cell membrane</keyword>
<organism evidence="9 10">
    <name type="scientific">Microbacterium endophyticum</name>
    <dbReference type="NCBI Taxonomy" id="1526412"/>
    <lineage>
        <taxon>Bacteria</taxon>
        <taxon>Bacillati</taxon>
        <taxon>Actinomycetota</taxon>
        <taxon>Actinomycetes</taxon>
        <taxon>Micrococcales</taxon>
        <taxon>Microbacteriaceae</taxon>
        <taxon>Microbacterium</taxon>
    </lineage>
</organism>
<evidence type="ECO:0000259" key="8">
    <source>
        <dbReference type="PROSITE" id="PS50928"/>
    </source>
</evidence>
<sequence length="310" mass="32947">MTLPFVRERSQSARGGLQNAGRPGAVWALPAVLFFAFFALLPLGYAVYLSFTQYKGIVISPPKFVAFENWAELFADPQVLQSLIISVILVALAVVTQTPVALLIGVWTAGPQRGRAIVAALYFIPLLMSSAAIAVLFSSLLDPNFGLPDAMPWLFGDGNLLGSPTSATAVITFVLVWQFVPFHSLIYQGAARAIPPVLYQAAALDGAGIVRQFFSITLPQLTNTLVTSVILIIVGTFTTFETILIITAGGPSGSTTILAYLMYITGFGAASDYGYASAIAVVLIVIASAISLVMVKLTGFDRMRSSQEGV</sequence>
<dbReference type="InterPro" id="IPR051393">
    <property type="entry name" value="ABC_transporter_permease"/>
</dbReference>
<gene>
    <name evidence="9" type="ORF">FHX49_002519</name>
</gene>
<keyword evidence="4 7" id="KW-0812">Transmembrane</keyword>
<feature type="transmembrane region" description="Helical" evidence="7">
    <location>
        <begin position="83"/>
        <end position="107"/>
    </location>
</feature>